<organism evidence="2 3">
    <name type="scientific">Micromonospora cremea</name>
    <dbReference type="NCBI Taxonomy" id="709881"/>
    <lineage>
        <taxon>Bacteria</taxon>
        <taxon>Bacillati</taxon>
        <taxon>Actinomycetota</taxon>
        <taxon>Actinomycetes</taxon>
        <taxon>Micromonosporales</taxon>
        <taxon>Micromonosporaceae</taxon>
        <taxon>Micromonospora</taxon>
    </lineage>
</organism>
<name>A0A1N5WR51_9ACTN</name>
<dbReference type="InterPro" id="IPR000182">
    <property type="entry name" value="GNAT_dom"/>
</dbReference>
<keyword evidence="3" id="KW-1185">Reference proteome</keyword>
<gene>
    <name evidence="2" type="ORF">SAMN04489832_2674</name>
</gene>
<dbReference type="GO" id="GO:0016747">
    <property type="term" value="F:acyltransferase activity, transferring groups other than amino-acyl groups"/>
    <property type="evidence" value="ECO:0007669"/>
    <property type="project" value="InterPro"/>
</dbReference>
<feature type="domain" description="N-acetyltransferase" evidence="1">
    <location>
        <begin position="30"/>
        <end position="177"/>
    </location>
</feature>
<dbReference type="Pfam" id="PF00583">
    <property type="entry name" value="Acetyltransf_1"/>
    <property type="match status" value="1"/>
</dbReference>
<protein>
    <recommendedName>
        <fullName evidence="1">N-acetyltransferase domain-containing protein</fullName>
    </recommendedName>
</protein>
<dbReference type="Gene3D" id="3.40.630.30">
    <property type="match status" value="1"/>
</dbReference>
<accession>A0A1N5WR51</accession>
<dbReference type="SUPFAM" id="SSF55729">
    <property type="entry name" value="Acyl-CoA N-acyltransferases (Nat)"/>
    <property type="match status" value="1"/>
</dbReference>
<proteinExistence type="predicted"/>
<dbReference type="Proteomes" id="UP000185124">
    <property type="component" value="Unassembled WGS sequence"/>
</dbReference>
<reference evidence="3" key="1">
    <citation type="submission" date="2016-12" db="EMBL/GenBank/DDBJ databases">
        <authorList>
            <person name="Varghese N."/>
            <person name="Submissions S."/>
        </authorList>
    </citation>
    <scope>NUCLEOTIDE SEQUENCE [LARGE SCALE GENOMIC DNA]</scope>
    <source>
        <strain evidence="3">DSM 45599</strain>
    </source>
</reference>
<evidence type="ECO:0000259" key="1">
    <source>
        <dbReference type="PROSITE" id="PS51186"/>
    </source>
</evidence>
<dbReference type="AlphaFoldDB" id="A0A1N5WR51"/>
<evidence type="ECO:0000313" key="3">
    <source>
        <dbReference type="Proteomes" id="UP000185124"/>
    </source>
</evidence>
<dbReference type="InterPro" id="IPR016181">
    <property type="entry name" value="Acyl_CoA_acyltransferase"/>
</dbReference>
<dbReference type="PROSITE" id="PS51186">
    <property type="entry name" value="GNAT"/>
    <property type="match status" value="1"/>
</dbReference>
<sequence length="177" mass="19997">MHSEKLITCLQMTSPGQLRWARAVEGLALVPVKDPAGDSLSQLQEVHDRIALAHRWSSLAWSRQNWVDWLSDPALQHWWIHVNDKLAGWGCLRWHSGPEVELDTFGLRPEYIGHGYGGYSLSLLTHAAWNLLGPQNGVELGGRTRRAWLRTSSWDHPHALANYRARGFVPVSSVQPL</sequence>
<evidence type="ECO:0000313" key="2">
    <source>
        <dbReference type="EMBL" id="SIM87573.1"/>
    </source>
</evidence>
<dbReference type="STRING" id="709881.SAMN04489832_2674"/>
<dbReference type="RefSeq" id="WP_084757380.1">
    <property type="nucleotide sequence ID" value="NZ_FSQT01000001.1"/>
</dbReference>
<dbReference type="EMBL" id="FSQT01000001">
    <property type="protein sequence ID" value="SIM87573.1"/>
    <property type="molecule type" value="Genomic_DNA"/>
</dbReference>